<keyword evidence="4" id="KW-1185">Reference proteome</keyword>
<feature type="region of interest" description="Disordered" evidence="1">
    <location>
        <begin position="66"/>
        <end position="152"/>
    </location>
</feature>
<feature type="domain" description="DUF4780" evidence="2">
    <location>
        <begin position="174"/>
        <end position="331"/>
    </location>
</feature>
<dbReference type="AlphaFoldDB" id="A0A8S4QCY5"/>
<organism evidence="3 4">
    <name type="scientific">Pararge aegeria aegeria</name>
    <dbReference type="NCBI Taxonomy" id="348720"/>
    <lineage>
        <taxon>Eukaryota</taxon>
        <taxon>Metazoa</taxon>
        <taxon>Ecdysozoa</taxon>
        <taxon>Arthropoda</taxon>
        <taxon>Hexapoda</taxon>
        <taxon>Insecta</taxon>
        <taxon>Pterygota</taxon>
        <taxon>Neoptera</taxon>
        <taxon>Endopterygota</taxon>
        <taxon>Lepidoptera</taxon>
        <taxon>Glossata</taxon>
        <taxon>Ditrysia</taxon>
        <taxon>Papilionoidea</taxon>
        <taxon>Nymphalidae</taxon>
        <taxon>Satyrinae</taxon>
        <taxon>Satyrini</taxon>
        <taxon>Parargina</taxon>
        <taxon>Pararge</taxon>
    </lineage>
</organism>
<proteinExistence type="predicted"/>
<name>A0A8S4QCY5_9NEOP</name>
<accession>A0A8S4QCY5</accession>
<evidence type="ECO:0000313" key="3">
    <source>
        <dbReference type="EMBL" id="CAH2208265.1"/>
    </source>
</evidence>
<feature type="non-terminal residue" evidence="3">
    <location>
        <position position="380"/>
    </location>
</feature>
<feature type="region of interest" description="Disordered" evidence="1">
    <location>
        <begin position="349"/>
        <end position="368"/>
    </location>
</feature>
<evidence type="ECO:0000259" key="2">
    <source>
        <dbReference type="Pfam" id="PF16012"/>
    </source>
</evidence>
<evidence type="ECO:0000313" key="4">
    <source>
        <dbReference type="Proteomes" id="UP000838756"/>
    </source>
</evidence>
<comment type="caution">
    <text evidence="3">The sequence shown here is derived from an EMBL/GenBank/DDBJ whole genome shotgun (WGS) entry which is preliminary data.</text>
</comment>
<sequence>MTDLRELIAQMQQIKTRMTLFEKNVAPLLDSKLNKCQCDELNLRLNQFQDLSCSFEELQSKIGSLDTDEDQAPTNTPAQRQPHPIAGRSNAYWRGRSSGEAGARCADPGPSTNPSNLKRDRLVDTISPRGEHKRQRTDRQTNTRGTDAHATQPHLSVAITLSTRSDMTQIEASSVQSQVQKQIFATCSTKPEPGTSPYAPAFVGKALLNEGVLKLWCHDEQALSWLQEVVPRLKSPREGTGLMLIKQADKPIRVKSALYVPDFDEGIANLQQVLSLQNPWYKVSSWTLYTFKRTTSTPPGLFLVLGIPTEQLDELLSRGRRVAYSTGSIYIRFFDGEGLSDVPPRYTPEPEITMETDTTTTGTTPGPSVDTVLEEIQAVL</sequence>
<dbReference type="InterPro" id="IPR031961">
    <property type="entry name" value="DUF4780"/>
</dbReference>
<reference evidence="3" key="1">
    <citation type="submission" date="2022-03" db="EMBL/GenBank/DDBJ databases">
        <authorList>
            <person name="Lindestad O."/>
        </authorList>
    </citation>
    <scope>NUCLEOTIDE SEQUENCE</scope>
</reference>
<feature type="compositionally biased region" description="Low complexity" evidence="1">
    <location>
        <begin position="349"/>
        <end position="365"/>
    </location>
</feature>
<dbReference type="Pfam" id="PF16012">
    <property type="entry name" value="DUF4780"/>
    <property type="match status" value="1"/>
</dbReference>
<protein>
    <submittedName>
        <fullName evidence="3">Jg17343 protein</fullName>
    </submittedName>
</protein>
<evidence type="ECO:0000256" key="1">
    <source>
        <dbReference type="SAM" id="MobiDB-lite"/>
    </source>
</evidence>
<gene>
    <name evidence="3" type="primary">jg17343</name>
    <name evidence="3" type="ORF">PAEG_LOCUS881</name>
</gene>
<feature type="non-terminal residue" evidence="3">
    <location>
        <position position="1"/>
    </location>
</feature>
<dbReference type="EMBL" id="CAKXAJ010002865">
    <property type="protein sequence ID" value="CAH2208265.1"/>
    <property type="molecule type" value="Genomic_DNA"/>
</dbReference>
<dbReference type="OrthoDB" id="6931682at2759"/>
<dbReference type="Proteomes" id="UP000838756">
    <property type="component" value="Unassembled WGS sequence"/>
</dbReference>